<feature type="chain" id="PRO_5012465602" evidence="1">
    <location>
        <begin position="19"/>
        <end position="206"/>
    </location>
</feature>
<dbReference type="EMBL" id="MF319719">
    <property type="protein sequence ID" value="ASJ26433.1"/>
    <property type="molecule type" value="mRNA"/>
</dbReference>
<keyword evidence="1" id="KW-0732">Signal</keyword>
<organism evidence="2">
    <name type="scientific">Pieris rapae</name>
    <name type="common">Small white butterfly</name>
    <name type="synonym">Artogeia rapae</name>
    <dbReference type="NCBI Taxonomy" id="64459"/>
    <lineage>
        <taxon>Eukaryota</taxon>
        <taxon>Metazoa</taxon>
        <taxon>Ecdysozoa</taxon>
        <taxon>Arthropoda</taxon>
        <taxon>Hexapoda</taxon>
        <taxon>Insecta</taxon>
        <taxon>Pterygota</taxon>
        <taxon>Neoptera</taxon>
        <taxon>Endopterygota</taxon>
        <taxon>Lepidoptera</taxon>
        <taxon>Glossata</taxon>
        <taxon>Ditrysia</taxon>
        <taxon>Papilionoidea</taxon>
        <taxon>Pieridae</taxon>
        <taxon>Pierinae</taxon>
        <taxon>Pieris</taxon>
    </lineage>
</organism>
<name>A0A220K8L8_PIERA</name>
<feature type="signal peptide" evidence="1">
    <location>
        <begin position="1"/>
        <end position="18"/>
    </location>
</feature>
<reference evidence="2" key="1">
    <citation type="journal article" date="2017" name="Proc. Natl. Acad. Sci. U.S.A.">
        <title>Structural complexity and molecular heterogeneity of a butterfly ejaculate reflect a complex history of selection.</title>
        <authorList>
            <person name="Meslin C."/>
            <person name="Cherwin T.S."/>
            <person name="Plakke M.S."/>
            <person name="Small B.S."/>
            <person name="Goetz B.J."/>
            <person name="Morehouse N.I."/>
            <person name="Clark N.L."/>
        </authorList>
    </citation>
    <scope>NUCLEOTIDE SEQUENCE</scope>
</reference>
<evidence type="ECO:0000256" key="1">
    <source>
        <dbReference type="SAM" id="SignalP"/>
    </source>
</evidence>
<sequence length="206" mass="24108">MKRLIVLLLSSISIQTEAYPQPRIQVYEIRKSNENRDVDTHYYDLDGSRKDDFMENIAKIHKKINLKSLNKLIKLLSANEDVKPVNKLKTFSNRIYSKDRNEFKKIDSDLDRLSRADIVSFDDKESRSEDLSKLIQYLTRTDEDRMSDNSEFEDLTRSSPLVIVSVDEQPQDVTALGKLLRSPLRTQYYEDRTAPPPNARPYDIDY</sequence>
<proteinExistence type="evidence at transcript level"/>
<evidence type="ECO:0000313" key="2">
    <source>
        <dbReference type="EMBL" id="ASJ26433.1"/>
    </source>
</evidence>
<protein>
    <submittedName>
        <fullName evidence="2">Uncharacterized protein</fullName>
    </submittedName>
</protein>
<dbReference type="AlphaFoldDB" id="A0A220K8L8"/>
<accession>A0A220K8L8</accession>